<evidence type="ECO:0000256" key="3">
    <source>
        <dbReference type="ARBA" id="ARBA00022692"/>
    </source>
</evidence>
<comment type="subcellular location">
    <subcellularLocation>
        <location evidence="1">Membrane</location>
        <topology evidence="1">Multi-pass membrane protein</topology>
    </subcellularLocation>
</comment>
<feature type="transmembrane region" description="Helical" evidence="7">
    <location>
        <begin position="167"/>
        <end position="189"/>
    </location>
</feature>
<feature type="transmembrane region" description="Helical" evidence="7">
    <location>
        <begin position="134"/>
        <end position="155"/>
    </location>
</feature>
<feature type="transmembrane region" description="Helical" evidence="7">
    <location>
        <begin position="335"/>
        <end position="353"/>
    </location>
</feature>
<feature type="region of interest" description="Disordered" evidence="6">
    <location>
        <begin position="1"/>
        <end position="23"/>
    </location>
</feature>
<keyword evidence="3 7" id="KW-0812">Transmembrane</keyword>
<feature type="domain" description="Major facilitator superfamily (MFS) profile" evidence="8">
    <location>
        <begin position="43"/>
        <end position="448"/>
    </location>
</feature>
<evidence type="ECO:0000256" key="5">
    <source>
        <dbReference type="ARBA" id="ARBA00023136"/>
    </source>
</evidence>
<sequence length="450" mass="48801">MNLHSTPSRSMTEQDDVPVSHDGMTQTDFEQSEVAAGKAFRRILPFIFICYVVSYLDRTNVSFAALGMNADLGITAEQFGFGAGMFFIGYFLFEVPSNLIMQKVGARIWIARIMISWGLISMATAFVTGPVSFAFARFCLGVAEAGFTPGIYLFFTYWFPGSWRAKITAAFLVGIPVANIIGAPLSGMLMQITGHDTIRNWQWLLLLEGFPAVILGVMCLFFLHDRPAKAGWLSEAEKVLLSRRLANEQKKIEQAHGSSLRDAMRNPLLYLLAFINFCGIVGSIGVGLWMPQIIKQLGVSHTATGFLTALPYICGAFSMLFWAHRANASRHRIRWISAALVIAAVALGCSALIDEPVLKMLALCFTVSGILAFQASFWALPSGFLTGSAAAGGLAMIVSIGNLGGFVGPSLIGYVRQTSGGFMWALLAVSAVLLLGAFCVASVKDPYRHT</sequence>
<dbReference type="InterPro" id="IPR020846">
    <property type="entry name" value="MFS_dom"/>
</dbReference>
<dbReference type="Gene3D" id="1.20.1250.20">
    <property type="entry name" value="MFS general substrate transporter like domains"/>
    <property type="match status" value="2"/>
</dbReference>
<dbReference type="Proteomes" id="UP000072520">
    <property type="component" value="Unassembled WGS sequence"/>
</dbReference>
<feature type="transmembrane region" description="Helical" evidence="7">
    <location>
        <begin position="302"/>
        <end position="323"/>
    </location>
</feature>
<feature type="transmembrane region" description="Helical" evidence="7">
    <location>
        <begin position="268"/>
        <end position="290"/>
    </location>
</feature>
<keyword evidence="2" id="KW-0813">Transport</keyword>
<evidence type="ECO:0000259" key="8">
    <source>
        <dbReference type="PROSITE" id="PS50850"/>
    </source>
</evidence>
<feature type="transmembrane region" description="Helical" evidence="7">
    <location>
        <begin position="201"/>
        <end position="223"/>
    </location>
</feature>
<dbReference type="PANTHER" id="PTHR43791:SF36">
    <property type="entry name" value="TRANSPORTER, PUTATIVE (AFU_ORTHOLOGUE AFUA_6G08340)-RELATED"/>
    <property type="match status" value="1"/>
</dbReference>
<evidence type="ECO:0000256" key="7">
    <source>
        <dbReference type="SAM" id="Phobius"/>
    </source>
</evidence>
<evidence type="ECO:0000313" key="9">
    <source>
        <dbReference type="EMBL" id="KTS93060.1"/>
    </source>
</evidence>
<dbReference type="GO" id="GO:0022857">
    <property type="term" value="F:transmembrane transporter activity"/>
    <property type="evidence" value="ECO:0007669"/>
    <property type="project" value="InterPro"/>
</dbReference>
<evidence type="ECO:0000313" key="10">
    <source>
        <dbReference type="Proteomes" id="UP000072520"/>
    </source>
</evidence>
<dbReference type="Pfam" id="PF07690">
    <property type="entry name" value="MFS_1"/>
    <property type="match status" value="1"/>
</dbReference>
<dbReference type="CDD" id="cd17319">
    <property type="entry name" value="MFS_ExuT_GudP_like"/>
    <property type="match status" value="1"/>
</dbReference>
<keyword evidence="4 7" id="KW-1133">Transmembrane helix</keyword>
<gene>
    <name evidence="9" type="ORF">RSA13_21845</name>
</gene>
<evidence type="ECO:0000256" key="2">
    <source>
        <dbReference type="ARBA" id="ARBA00022448"/>
    </source>
</evidence>
<dbReference type="AlphaFoldDB" id="A0AB34VBW7"/>
<feature type="transmembrane region" description="Helical" evidence="7">
    <location>
        <begin position="359"/>
        <end position="380"/>
    </location>
</feature>
<feature type="transmembrane region" description="Helical" evidence="7">
    <location>
        <begin position="76"/>
        <end position="96"/>
    </location>
</feature>
<protein>
    <submittedName>
        <fullName evidence="9">Membrane protein</fullName>
    </submittedName>
</protein>
<keyword evidence="5 7" id="KW-0472">Membrane</keyword>
<dbReference type="PANTHER" id="PTHR43791">
    <property type="entry name" value="PERMEASE-RELATED"/>
    <property type="match status" value="1"/>
</dbReference>
<reference evidence="9 10" key="1">
    <citation type="journal article" date="2016" name="Front. Microbiol.">
        <title>Genomic Resource of Rice Seed Associated Bacteria.</title>
        <authorList>
            <person name="Midha S."/>
            <person name="Bansal K."/>
            <person name="Sharma S."/>
            <person name="Kumar N."/>
            <person name="Patil P.P."/>
            <person name="Chaudhry V."/>
            <person name="Patil P.B."/>
        </authorList>
    </citation>
    <scope>NUCLEOTIDE SEQUENCE [LARGE SCALE GENOMIC DNA]</scope>
    <source>
        <strain evidence="9 10">RSA13</strain>
    </source>
</reference>
<feature type="transmembrane region" description="Helical" evidence="7">
    <location>
        <begin position="392"/>
        <end position="415"/>
    </location>
</feature>
<dbReference type="RefSeq" id="WP_058709019.1">
    <property type="nucleotide sequence ID" value="NZ_LDSI01000038.1"/>
</dbReference>
<accession>A0AB34VBW7</accession>
<proteinExistence type="predicted"/>
<dbReference type="PROSITE" id="PS50850">
    <property type="entry name" value="MFS"/>
    <property type="match status" value="1"/>
</dbReference>
<dbReference type="EMBL" id="LDSI01000038">
    <property type="protein sequence ID" value="KTS93060.1"/>
    <property type="molecule type" value="Genomic_DNA"/>
</dbReference>
<organism evidence="9 10">
    <name type="scientific">Pantoea stewartii</name>
    <dbReference type="NCBI Taxonomy" id="66269"/>
    <lineage>
        <taxon>Bacteria</taxon>
        <taxon>Pseudomonadati</taxon>
        <taxon>Pseudomonadota</taxon>
        <taxon>Gammaproteobacteria</taxon>
        <taxon>Enterobacterales</taxon>
        <taxon>Erwiniaceae</taxon>
        <taxon>Pantoea</taxon>
    </lineage>
</organism>
<dbReference type="FunFam" id="1.20.1250.20:FF:000018">
    <property type="entry name" value="MFS transporter permease"/>
    <property type="match status" value="1"/>
</dbReference>
<evidence type="ECO:0000256" key="6">
    <source>
        <dbReference type="SAM" id="MobiDB-lite"/>
    </source>
</evidence>
<feature type="transmembrane region" description="Helical" evidence="7">
    <location>
        <begin position="421"/>
        <end position="443"/>
    </location>
</feature>
<dbReference type="InterPro" id="IPR011701">
    <property type="entry name" value="MFS"/>
</dbReference>
<dbReference type="SUPFAM" id="SSF103473">
    <property type="entry name" value="MFS general substrate transporter"/>
    <property type="match status" value="1"/>
</dbReference>
<feature type="compositionally biased region" description="Polar residues" evidence="6">
    <location>
        <begin position="1"/>
        <end position="11"/>
    </location>
</feature>
<evidence type="ECO:0000256" key="1">
    <source>
        <dbReference type="ARBA" id="ARBA00004141"/>
    </source>
</evidence>
<evidence type="ECO:0000256" key="4">
    <source>
        <dbReference type="ARBA" id="ARBA00022989"/>
    </source>
</evidence>
<dbReference type="InterPro" id="IPR036259">
    <property type="entry name" value="MFS_trans_sf"/>
</dbReference>
<dbReference type="GO" id="GO:0016020">
    <property type="term" value="C:membrane"/>
    <property type="evidence" value="ECO:0007669"/>
    <property type="project" value="UniProtKB-SubCell"/>
</dbReference>
<comment type="caution">
    <text evidence="9">The sequence shown here is derived from an EMBL/GenBank/DDBJ whole genome shotgun (WGS) entry which is preliminary data.</text>
</comment>
<name>A0AB34VBW7_9GAMM</name>
<feature type="transmembrane region" description="Helical" evidence="7">
    <location>
        <begin position="108"/>
        <end position="128"/>
    </location>
</feature>